<evidence type="ECO:0000259" key="5">
    <source>
        <dbReference type="PROSITE" id="PS50931"/>
    </source>
</evidence>
<keyword evidence="3" id="KW-0238">DNA-binding</keyword>
<keyword evidence="2" id="KW-0805">Transcription regulation</keyword>
<proteinExistence type="inferred from homology"/>
<dbReference type="Pfam" id="PF03466">
    <property type="entry name" value="LysR_substrate"/>
    <property type="match status" value="1"/>
</dbReference>
<evidence type="ECO:0000256" key="3">
    <source>
        <dbReference type="ARBA" id="ARBA00023125"/>
    </source>
</evidence>
<dbReference type="InterPro" id="IPR036388">
    <property type="entry name" value="WH-like_DNA-bd_sf"/>
</dbReference>
<keyword evidence="4" id="KW-0804">Transcription</keyword>
<dbReference type="Gene3D" id="3.40.190.290">
    <property type="match status" value="1"/>
</dbReference>
<dbReference type="GO" id="GO:0000976">
    <property type="term" value="F:transcription cis-regulatory region binding"/>
    <property type="evidence" value="ECO:0007669"/>
    <property type="project" value="TreeGrafter"/>
</dbReference>
<dbReference type="PROSITE" id="PS50931">
    <property type="entry name" value="HTH_LYSR"/>
    <property type="match status" value="1"/>
</dbReference>
<dbReference type="EMBL" id="CP151762">
    <property type="protein sequence ID" value="WZU64367.1"/>
    <property type="molecule type" value="Genomic_DNA"/>
</dbReference>
<name>A0AAN0NFW1_9RHOB</name>
<comment type="similarity">
    <text evidence="1">Belongs to the LysR transcriptional regulatory family.</text>
</comment>
<organism evidence="6 7">
    <name type="scientific">Yoonia algicola</name>
    <dbReference type="NCBI Taxonomy" id="3137368"/>
    <lineage>
        <taxon>Bacteria</taxon>
        <taxon>Pseudomonadati</taxon>
        <taxon>Pseudomonadota</taxon>
        <taxon>Alphaproteobacteria</taxon>
        <taxon>Rhodobacterales</taxon>
        <taxon>Paracoccaceae</taxon>
        <taxon>Yoonia</taxon>
    </lineage>
</organism>
<dbReference type="GO" id="GO:0003700">
    <property type="term" value="F:DNA-binding transcription factor activity"/>
    <property type="evidence" value="ECO:0007669"/>
    <property type="project" value="InterPro"/>
</dbReference>
<evidence type="ECO:0000313" key="6">
    <source>
        <dbReference type="EMBL" id="WZU64367.1"/>
    </source>
</evidence>
<dbReference type="PANTHER" id="PTHR30126">
    <property type="entry name" value="HTH-TYPE TRANSCRIPTIONAL REGULATOR"/>
    <property type="match status" value="1"/>
</dbReference>
<dbReference type="Gene3D" id="1.10.10.10">
    <property type="entry name" value="Winged helix-like DNA-binding domain superfamily/Winged helix DNA-binding domain"/>
    <property type="match status" value="1"/>
</dbReference>
<dbReference type="SUPFAM" id="SSF46785">
    <property type="entry name" value="Winged helix' DNA-binding domain"/>
    <property type="match status" value="1"/>
</dbReference>
<dbReference type="InterPro" id="IPR005119">
    <property type="entry name" value="LysR_subst-bd"/>
</dbReference>
<evidence type="ECO:0000256" key="4">
    <source>
        <dbReference type="ARBA" id="ARBA00023163"/>
    </source>
</evidence>
<gene>
    <name evidence="6" type="ORF">AABB28_03455</name>
</gene>
<dbReference type="Pfam" id="PF00126">
    <property type="entry name" value="HTH_1"/>
    <property type="match status" value="1"/>
</dbReference>
<evidence type="ECO:0000256" key="1">
    <source>
        <dbReference type="ARBA" id="ARBA00009437"/>
    </source>
</evidence>
<dbReference type="SUPFAM" id="SSF53850">
    <property type="entry name" value="Periplasmic binding protein-like II"/>
    <property type="match status" value="1"/>
</dbReference>
<dbReference type="PANTHER" id="PTHR30126:SF21">
    <property type="entry name" value="TRANSCRIPTIONAL REGULATOR-RELATED"/>
    <property type="match status" value="1"/>
</dbReference>
<feature type="domain" description="HTH lysR-type" evidence="5">
    <location>
        <begin position="1"/>
        <end position="59"/>
    </location>
</feature>
<keyword evidence="7" id="KW-1185">Reference proteome</keyword>
<dbReference type="InterPro" id="IPR036390">
    <property type="entry name" value="WH_DNA-bd_sf"/>
</dbReference>
<sequence>MENWDDMRVFLAVARAEGLSAAAPVLKMDPSTLGRRIARLERSLGAALFVKSPQGYALTDLGERLKERAAEAEVHLARIADEGQETAGLTGQIRIGAPDGAANYLLPQVCAAIQEKNPALEVQILALPRVVNLSRREADMAITVSPPAAGRLTVQKITDYQLHLAMRSDAPPLHSLADLKGRRIVGYIPDMIFDKELDYLGAIDVAGVQMASNSVAVQLQMIRQAGVGIVHDFALPFAPEVQIVLPDQVALTRSFYLVRHTSDMRSDRLTRFANALRSGLQDEVARLERTARLTARPCV</sequence>
<reference evidence="6 7" key="1">
    <citation type="submission" date="2024-04" db="EMBL/GenBank/DDBJ databases">
        <title>Phylogenomic analyses of a clade within the roseobacter group suggest taxonomic reassignments of species of the genera Aestuariivita, Citreicella, Loktanella, Nautella, Pelagibaca, Ruegeria, Thalassobius, Thiobacimonas and Tropicibacter, and the proposal o.</title>
        <authorList>
            <person name="Jeon C.O."/>
        </authorList>
    </citation>
    <scope>NUCLEOTIDE SEQUENCE [LARGE SCALE GENOMIC DNA]</scope>
    <source>
        <strain evidence="6 7">G8-12</strain>
    </source>
</reference>
<dbReference type="RefSeq" id="WP_342070732.1">
    <property type="nucleotide sequence ID" value="NZ_CP151762.1"/>
</dbReference>
<protein>
    <submittedName>
        <fullName evidence="6">LysR family transcriptional regulator</fullName>
    </submittedName>
</protein>
<dbReference type="KEGG" id="yag:AABB28_03455"/>
<dbReference type="CDD" id="cd05466">
    <property type="entry name" value="PBP2_LTTR_substrate"/>
    <property type="match status" value="1"/>
</dbReference>
<accession>A0AAN0NFW1</accession>
<dbReference type="AlphaFoldDB" id="A0AAN0NFW1"/>
<dbReference type="InterPro" id="IPR000847">
    <property type="entry name" value="LysR_HTH_N"/>
</dbReference>
<evidence type="ECO:0000313" key="7">
    <source>
        <dbReference type="Proteomes" id="UP001451782"/>
    </source>
</evidence>
<evidence type="ECO:0000256" key="2">
    <source>
        <dbReference type="ARBA" id="ARBA00023015"/>
    </source>
</evidence>
<dbReference type="Proteomes" id="UP001451782">
    <property type="component" value="Chromosome"/>
</dbReference>